<accession>A0A150JY56</accession>
<protein>
    <submittedName>
        <fullName evidence="1">Uncharacterized protein</fullName>
    </submittedName>
</protein>
<name>A0A150JY56_HEYCO</name>
<organism evidence="1 2">
    <name type="scientific">Heyndrickxia coagulans</name>
    <name type="common">Weizmannia coagulans</name>
    <dbReference type="NCBI Taxonomy" id="1398"/>
    <lineage>
        <taxon>Bacteria</taxon>
        <taxon>Bacillati</taxon>
        <taxon>Bacillota</taxon>
        <taxon>Bacilli</taxon>
        <taxon>Bacillales</taxon>
        <taxon>Bacillaceae</taxon>
        <taxon>Heyndrickxia</taxon>
    </lineage>
</organism>
<dbReference type="EMBL" id="LQYG01000056">
    <property type="protein sequence ID" value="KYC62172.1"/>
    <property type="molecule type" value="Genomic_DNA"/>
</dbReference>
<evidence type="ECO:0000313" key="2">
    <source>
        <dbReference type="Proteomes" id="UP000075288"/>
    </source>
</evidence>
<dbReference type="Proteomes" id="UP000075288">
    <property type="component" value="Unassembled WGS sequence"/>
</dbReference>
<evidence type="ECO:0000313" key="1">
    <source>
        <dbReference type="EMBL" id="KYC62172.1"/>
    </source>
</evidence>
<comment type="caution">
    <text evidence="1">The sequence shown here is derived from an EMBL/GenBank/DDBJ whole genome shotgun (WGS) entry which is preliminary data.</text>
</comment>
<proteinExistence type="predicted"/>
<dbReference type="PATRIC" id="fig|1398.26.peg.3294"/>
<gene>
    <name evidence="1" type="ORF">B4098_1403</name>
</gene>
<dbReference type="AlphaFoldDB" id="A0A150JY56"/>
<sequence>MGRKGKRLNLIVLGIYVQPGQFLLRHAIADGSALLSNPCQ</sequence>
<reference evidence="1 2" key="1">
    <citation type="submission" date="2016-01" db="EMBL/GenBank/DDBJ databases">
        <title>Genome Sequences of Twelve Sporeforming Bacillus Species Isolated from Foods.</title>
        <authorList>
            <person name="Berendsen E.M."/>
            <person name="Wells-Bennik M.H."/>
            <person name="Krawcyk A.O."/>
            <person name="De Jong A."/>
            <person name="Holsappel S."/>
            <person name="Eijlander R.T."/>
            <person name="Kuipers O.P."/>
        </authorList>
    </citation>
    <scope>NUCLEOTIDE SEQUENCE [LARGE SCALE GENOMIC DNA]</scope>
    <source>
        <strain evidence="1 2">B4098</strain>
    </source>
</reference>